<comment type="caution">
    <text evidence="3">The sequence shown here is derived from an EMBL/GenBank/DDBJ whole genome shotgun (WGS) entry which is preliminary data.</text>
</comment>
<reference evidence="3 4" key="1">
    <citation type="submission" date="2018-03" db="EMBL/GenBank/DDBJ databases">
        <title>Genome sequence of Clostridium thermopalmarium DSM 5974.</title>
        <authorList>
            <person name="Poehlein A."/>
            <person name="Daniel R."/>
        </authorList>
    </citation>
    <scope>NUCLEOTIDE SEQUENCE [LARGE SCALE GENOMIC DNA]</scope>
    <source>
        <strain evidence="3 4">DSM 5974</strain>
    </source>
</reference>
<dbReference type="GO" id="GO:0016829">
    <property type="term" value="F:lyase activity"/>
    <property type="evidence" value="ECO:0007669"/>
    <property type="project" value="UniProtKB-KW"/>
</dbReference>
<keyword evidence="1" id="KW-0533">Nickel</keyword>
<sequence length="135" mass="15901">MNPEIYEYIIERLFNKGALDVYRIPILMKKERLGVILSVLCRKENKEDIKEIIFKETTTLGIREYKISRTKLKREFQTVDTIYGKVSVKKAYYKGKLIKAKPEYEDCRKLAEDNSEPIKNIYDEVLKTMGGIINE</sequence>
<keyword evidence="2" id="KW-0456">Lyase</keyword>
<dbReference type="AlphaFoldDB" id="A0A2T0ALJ3"/>
<dbReference type="PANTHER" id="PTHR36566:SF1">
    <property type="entry name" value="PYRIDINIUM-3,5-BISTHIOCARBOXYLIC ACID MONONUCLEOTIDE NICKEL INSERTION PROTEIN"/>
    <property type="match status" value="1"/>
</dbReference>
<dbReference type="Proteomes" id="UP000239614">
    <property type="component" value="Unassembled WGS sequence"/>
</dbReference>
<accession>A0A2T0ALJ3</accession>
<evidence type="ECO:0000313" key="3">
    <source>
        <dbReference type="EMBL" id="PRR69478.1"/>
    </source>
</evidence>
<dbReference type="EMBL" id="PVXN01000065">
    <property type="protein sequence ID" value="PRR69478.1"/>
    <property type="molecule type" value="Genomic_DNA"/>
</dbReference>
<name>A0A2T0ALJ3_9CLOT</name>
<gene>
    <name evidence="3" type="ORF">CPAL_25640</name>
</gene>
<dbReference type="Gene3D" id="3.10.20.300">
    <property type="entry name" value="mk0293 like domain"/>
    <property type="match status" value="1"/>
</dbReference>
<organism evidence="3 4">
    <name type="scientific">Clostridium thermopalmarium DSM 5974</name>
    <dbReference type="NCBI Taxonomy" id="1121340"/>
    <lineage>
        <taxon>Bacteria</taxon>
        <taxon>Bacillati</taxon>
        <taxon>Bacillota</taxon>
        <taxon>Clostridia</taxon>
        <taxon>Eubacteriales</taxon>
        <taxon>Clostridiaceae</taxon>
        <taxon>Clostridium</taxon>
    </lineage>
</organism>
<proteinExistence type="predicted"/>
<dbReference type="Pfam" id="PF01969">
    <property type="entry name" value="Ni_insertion"/>
    <property type="match status" value="1"/>
</dbReference>
<dbReference type="Gene3D" id="3.30.70.1380">
    <property type="entry name" value="Transcriptional regulatory protein pf0864 domain like"/>
    <property type="match status" value="1"/>
</dbReference>
<keyword evidence="4" id="KW-1185">Reference proteome</keyword>
<evidence type="ECO:0008006" key="5">
    <source>
        <dbReference type="Google" id="ProtNLM"/>
    </source>
</evidence>
<protein>
    <recommendedName>
        <fullName evidence="5">DUF111 family protein</fullName>
    </recommendedName>
</protein>
<dbReference type="InterPro" id="IPR002822">
    <property type="entry name" value="Ni_insertion"/>
</dbReference>
<evidence type="ECO:0000256" key="2">
    <source>
        <dbReference type="ARBA" id="ARBA00023239"/>
    </source>
</evidence>
<dbReference type="PANTHER" id="PTHR36566">
    <property type="entry name" value="NICKEL INSERTION PROTEIN-RELATED"/>
    <property type="match status" value="1"/>
</dbReference>
<evidence type="ECO:0000313" key="4">
    <source>
        <dbReference type="Proteomes" id="UP000239614"/>
    </source>
</evidence>
<evidence type="ECO:0000256" key="1">
    <source>
        <dbReference type="ARBA" id="ARBA00022596"/>
    </source>
</evidence>